<name>B0CPK4_LACBS</name>
<protein>
    <submittedName>
        <fullName evidence="1">Predicted protein</fullName>
    </submittedName>
</protein>
<dbReference type="Proteomes" id="UP000001194">
    <property type="component" value="Unassembled WGS sequence"/>
</dbReference>
<keyword evidence="2" id="KW-1185">Reference proteome</keyword>
<dbReference type="AlphaFoldDB" id="B0CPK4"/>
<dbReference type="RefSeq" id="XP_001873680.1">
    <property type="nucleotide sequence ID" value="XM_001873645.1"/>
</dbReference>
<dbReference type="GeneID" id="6069440"/>
<dbReference type="HOGENOM" id="CLU_2638469_0_0_1"/>
<accession>B0CPK4</accession>
<dbReference type="KEGG" id="lbc:LACBIDRAFT_301861"/>
<dbReference type="InParanoid" id="B0CPK4"/>
<sequence>MLLESVVDLCPPLLEIRAVDSWEGCWGLALSYKHPNIPLVPRYMLGQDPHKLNNQYTQHSGVQYYCTRLSASGIRFL</sequence>
<reference evidence="1 2" key="1">
    <citation type="journal article" date="2008" name="Nature">
        <title>The genome of Laccaria bicolor provides insights into mycorrhizal symbiosis.</title>
        <authorList>
            <person name="Martin F."/>
            <person name="Aerts A."/>
            <person name="Ahren D."/>
            <person name="Brun A."/>
            <person name="Danchin E.G.J."/>
            <person name="Duchaussoy F."/>
            <person name="Gibon J."/>
            <person name="Kohler A."/>
            <person name="Lindquist E."/>
            <person name="Pereda V."/>
            <person name="Salamov A."/>
            <person name="Shapiro H.J."/>
            <person name="Wuyts J."/>
            <person name="Blaudez D."/>
            <person name="Buee M."/>
            <person name="Brokstein P."/>
            <person name="Canbaeck B."/>
            <person name="Cohen D."/>
            <person name="Courty P.E."/>
            <person name="Coutinho P.M."/>
            <person name="Delaruelle C."/>
            <person name="Detter J.C."/>
            <person name="Deveau A."/>
            <person name="DiFazio S."/>
            <person name="Duplessis S."/>
            <person name="Fraissinet-Tachet L."/>
            <person name="Lucic E."/>
            <person name="Frey-Klett P."/>
            <person name="Fourrey C."/>
            <person name="Feussner I."/>
            <person name="Gay G."/>
            <person name="Grimwood J."/>
            <person name="Hoegger P.J."/>
            <person name="Jain P."/>
            <person name="Kilaru S."/>
            <person name="Labbe J."/>
            <person name="Lin Y.C."/>
            <person name="Legue V."/>
            <person name="Le Tacon F."/>
            <person name="Marmeisse R."/>
            <person name="Melayah D."/>
            <person name="Montanini B."/>
            <person name="Muratet M."/>
            <person name="Nehls U."/>
            <person name="Niculita-Hirzel H."/>
            <person name="Oudot-Le Secq M.P."/>
            <person name="Peter M."/>
            <person name="Quesneville H."/>
            <person name="Rajashekar B."/>
            <person name="Reich M."/>
            <person name="Rouhier N."/>
            <person name="Schmutz J."/>
            <person name="Yin T."/>
            <person name="Chalot M."/>
            <person name="Henrissat B."/>
            <person name="Kuees U."/>
            <person name="Lucas S."/>
            <person name="Van de Peer Y."/>
            <person name="Podila G.K."/>
            <person name="Polle A."/>
            <person name="Pukkila P.J."/>
            <person name="Richardson P.M."/>
            <person name="Rouze P."/>
            <person name="Sanders I.R."/>
            <person name="Stajich J.E."/>
            <person name="Tunlid A."/>
            <person name="Tuskan G."/>
            <person name="Grigoriev I.V."/>
        </authorList>
    </citation>
    <scope>NUCLEOTIDE SEQUENCE [LARGE SCALE GENOMIC DNA]</scope>
    <source>
        <strain evidence="2">S238N-H82 / ATCC MYA-4686</strain>
    </source>
</reference>
<proteinExistence type="predicted"/>
<gene>
    <name evidence="1" type="ORF">LACBIDRAFT_301861</name>
</gene>
<evidence type="ECO:0000313" key="2">
    <source>
        <dbReference type="Proteomes" id="UP000001194"/>
    </source>
</evidence>
<evidence type="ECO:0000313" key="1">
    <source>
        <dbReference type="EMBL" id="EDR15472.1"/>
    </source>
</evidence>
<organism evidence="2">
    <name type="scientific">Laccaria bicolor (strain S238N-H82 / ATCC MYA-4686)</name>
    <name type="common">Bicoloured deceiver</name>
    <name type="synonym">Laccaria laccata var. bicolor</name>
    <dbReference type="NCBI Taxonomy" id="486041"/>
    <lineage>
        <taxon>Eukaryota</taxon>
        <taxon>Fungi</taxon>
        <taxon>Dikarya</taxon>
        <taxon>Basidiomycota</taxon>
        <taxon>Agaricomycotina</taxon>
        <taxon>Agaricomycetes</taxon>
        <taxon>Agaricomycetidae</taxon>
        <taxon>Agaricales</taxon>
        <taxon>Agaricineae</taxon>
        <taxon>Hydnangiaceae</taxon>
        <taxon>Laccaria</taxon>
    </lineage>
</organism>
<dbReference type="EMBL" id="DS547091">
    <property type="protein sequence ID" value="EDR15472.1"/>
    <property type="molecule type" value="Genomic_DNA"/>
</dbReference>